<evidence type="ECO:0000256" key="1">
    <source>
        <dbReference type="ARBA" id="ARBA00022729"/>
    </source>
</evidence>
<dbReference type="InterPro" id="IPR032812">
    <property type="entry name" value="SbsA_Ig"/>
</dbReference>
<keyword evidence="1" id="KW-0732">Signal</keyword>
<protein>
    <recommendedName>
        <fullName evidence="2">SbsA Ig-like domain-containing protein</fullName>
    </recommendedName>
</protein>
<evidence type="ECO:0000313" key="3">
    <source>
        <dbReference type="EMBL" id="CAJ1409620.1"/>
    </source>
</evidence>
<dbReference type="Gene3D" id="2.120.10.80">
    <property type="entry name" value="Kelch-type beta propeller"/>
    <property type="match status" value="1"/>
</dbReference>
<accession>A0AA36JQ16</accession>
<dbReference type="Proteomes" id="UP001178507">
    <property type="component" value="Unassembled WGS sequence"/>
</dbReference>
<dbReference type="InterPro" id="IPR011043">
    <property type="entry name" value="Gal_Oxase/kelch_b-propeller"/>
</dbReference>
<evidence type="ECO:0000313" key="4">
    <source>
        <dbReference type="Proteomes" id="UP001178507"/>
    </source>
</evidence>
<dbReference type="EMBL" id="CAUJNA010003777">
    <property type="protein sequence ID" value="CAJ1409620.1"/>
    <property type="molecule type" value="Genomic_DNA"/>
</dbReference>
<dbReference type="Pfam" id="PF13205">
    <property type="entry name" value="Big_5"/>
    <property type="match status" value="1"/>
</dbReference>
<name>A0AA36JQ16_9DINO</name>
<proteinExistence type="predicted"/>
<evidence type="ECO:0000259" key="2">
    <source>
        <dbReference type="Pfam" id="PF13205"/>
    </source>
</evidence>
<dbReference type="SUPFAM" id="SSF50965">
    <property type="entry name" value="Galactose oxidase, central domain"/>
    <property type="match status" value="1"/>
</dbReference>
<dbReference type="InterPro" id="IPR015915">
    <property type="entry name" value="Kelch-typ_b-propeller"/>
</dbReference>
<keyword evidence="4" id="KW-1185">Reference proteome</keyword>
<sequence length="1328" mass="143475">MQRSDLGGVPGVLLFRTEVRPNVRLQVTVPPWSFMGADTRPGSLAGPLQPYTFLIDTGPDPRVPPIRPFILPDGRFPSNQQRYVPANTNITLYFSDEVRAGAGNISFCISLEEDANTSCVLGSFADGHVATLDVSHAEVQRRIVTWALPQDFAFGQALRVVMPEGLFVSANTEMTMEEYTGYSFSIQEGDIVPPRIIAVEPTARPDGLVKLIFSEAVLFEGAFGRQGSLALEEESSQAMVRFDATVEGAVVKLHGPFKTGESYRLRQTAELMDLVGNRAITVPVEPDGFSISEDVRGPEARLPMLREVHMHDTFFIEFDEAVVPSSTLRLVSKPPVSCGPACGRIQVLLEASAAQLPTATFERLGRRISLVQVEPPEPLLPGVEYELTVPASFVEDAVGNPSAHTSMQSYLVRLTRDLTPPKLMAVTLDGQGAPMSDFHQDEGGEGLHLYFSEALRPLASGTALQLAPSDGAGRCSDGASRCLTNCTMPCGYMPAEHGLSIKSADVEIRGAVAMVRKAHLPFLEFGRGYRLELNAQLFFDLAGNPAEPGDGELVFRVALAKDQYSDRELQLLATWPSDGATEVPMTTSLQLQFDVPVQAGPGAIVLIEEAPAMPRIPRTMLDNSTDGGSGNQSADPMARVLREELEGYNDSDLSNETNATEMPLPFDPDSPGAIHVPSSSCFIWHATVTCTLPALMRGRAYSVHYTHGAFREEGGLVKAGPRNPAPAFRVIDDRHIMFPHILSLTPALMEPSDARRLDTFALAPKPMWYAPRGAILALEFSVPVQLGPGLLNLVDCSPGNSSRCYDGVQEMIPDEEVMSIEVSSSKDILLDGSRALLVSSGLREGHLHALQLSTLGVFRDEEGSPLLPHAGWEFWVQPDDSRTPEIFMQAPEHGGEAATNSNITLFFSEALQADMAGVINISDGLQDEIIMISTPSSSKGEGYVLVHGAVVIINPSLDFGYGRMVTVNFEPGVFRDLAGNLFPGLSGEYYFYTAPSQFALAAPYVRYPSFRSPRFTPREGAMLHFVNDTLILYGGISNGVCLADTWVSRTGAEWTQVTGVISDHNRLVPLVSHSPTSVDGNGCIWLLGGRCNSDAGTLWKTCDIGRSWSHVPRPTPIPFGQEVPPKFPDAFRDHAMTVLGGWQLIVVDASPGTSEAVWRFNSPAADHVQRVSGGSADAVSRKGPLPFGLRRGPKLMATSQGGLFLVGGNLCPANGGNCSFNDVWYSPDVGVTWHCKTKNYGAKTLPATWQGIGEGFAAALTQDDTIFLMAGEVPGDQESALAETLESFTGLEDIYLSQPYMVLPGSVSLGASPARPDANFTILFSERS</sequence>
<comment type="caution">
    <text evidence="3">The sequence shown here is derived from an EMBL/GenBank/DDBJ whole genome shotgun (WGS) entry which is preliminary data.</text>
</comment>
<organism evidence="3 4">
    <name type="scientific">Effrenium voratum</name>
    <dbReference type="NCBI Taxonomy" id="2562239"/>
    <lineage>
        <taxon>Eukaryota</taxon>
        <taxon>Sar</taxon>
        <taxon>Alveolata</taxon>
        <taxon>Dinophyceae</taxon>
        <taxon>Suessiales</taxon>
        <taxon>Symbiodiniaceae</taxon>
        <taxon>Effrenium</taxon>
    </lineage>
</organism>
<reference evidence="3" key="1">
    <citation type="submission" date="2023-08" db="EMBL/GenBank/DDBJ databases">
        <authorList>
            <person name="Chen Y."/>
            <person name="Shah S."/>
            <person name="Dougan E. K."/>
            <person name="Thang M."/>
            <person name="Chan C."/>
        </authorList>
    </citation>
    <scope>NUCLEOTIDE SEQUENCE</scope>
</reference>
<gene>
    <name evidence="3" type="ORF">EVOR1521_LOCUS30667</name>
</gene>
<feature type="domain" description="SbsA Ig-like" evidence="2">
    <location>
        <begin position="880"/>
        <end position="981"/>
    </location>
</feature>